<dbReference type="OrthoDB" id="10018191at2759"/>
<dbReference type="GO" id="GO:0006351">
    <property type="term" value="P:DNA-templated transcription"/>
    <property type="evidence" value="ECO:0007669"/>
    <property type="project" value="InterPro"/>
</dbReference>
<dbReference type="EMBL" id="JAGMUU010000011">
    <property type="protein sequence ID" value="KAH7142826.1"/>
    <property type="molecule type" value="Genomic_DNA"/>
</dbReference>
<dbReference type="PROSITE" id="PS50157">
    <property type="entry name" value="ZINC_FINGER_C2H2_2"/>
    <property type="match status" value="2"/>
</dbReference>
<dbReference type="AlphaFoldDB" id="A0A9P9J201"/>
<evidence type="ECO:0000256" key="1">
    <source>
        <dbReference type="ARBA" id="ARBA00004123"/>
    </source>
</evidence>
<accession>A0A9P9J201</accession>
<dbReference type="InterPro" id="IPR013087">
    <property type="entry name" value="Znf_C2H2_type"/>
</dbReference>
<evidence type="ECO:0000313" key="11">
    <source>
        <dbReference type="Proteomes" id="UP000717696"/>
    </source>
</evidence>
<proteinExistence type="predicted"/>
<gene>
    <name evidence="10" type="ORF">B0J13DRAFT_608112</name>
</gene>
<dbReference type="Pfam" id="PF04082">
    <property type="entry name" value="Fungal_trans"/>
    <property type="match status" value="1"/>
</dbReference>
<keyword evidence="3" id="KW-0677">Repeat</keyword>
<dbReference type="Pfam" id="PF00096">
    <property type="entry name" value="zf-C2H2"/>
    <property type="match status" value="1"/>
</dbReference>
<keyword evidence="2" id="KW-0479">Metal-binding</keyword>
<evidence type="ECO:0000313" key="10">
    <source>
        <dbReference type="EMBL" id="KAH7142826.1"/>
    </source>
</evidence>
<dbReference type="GO" id="GO:0000785">
    <property type="term" value="C:chromatin"/>
    <property type="evidence" value="ECO:0007669"/>
    <property type="project" value="TreeGrafter"/>
</dbReference>
<dbReference type="GO" id="GO:0000981">
    <property type="term" value="F:DNA-binding transcription factor activity, RNA polymerase II-specific"/>
    <property type="evidence" value="ECO:0007669"/>
    <property type="project" value="InterPro"/>
</dbReference>
<evidence type="ECO:0000256" key="2">
    <source>
        <dbReference type="ARBA" id="ARBA00022723"/>
    </source>
</evidence>
<dbReference type="GO" id="GO:0000978">
    <property type="term" value="F:RNA polymerase II cis-regulatory region sequence-specific DNA binding"/>
    <property type="evidence" value="ECO:0007669"/>
    <property type="project" value="InterPro"/>
</dbReference>
<dbReference type="FunFam" id="3.30.160.60:FF:002343">
    <property type="entry name" value="Zinc finger protein 33A"/>
    <property type="match status" value="1"/>
</dbReference>
<dbReference type="Proteomes" id="UP000717696">
    <property type="component" value="Unassembled WGS sequence"/>
</dbReference>
<feature type="domain" description="C2H2-type" evidence="9">
    <location>
        <begin position="32"/>
        <end position="59"/>
    </location>
</feature>
<feature type="region of interest" description="Disordered" evidence="8">
    <location>
        <begin position="49"/>
        <end position="93"/>
    </location>
</feature>
<dbReference type="InterPro" id="IPR051059">
    <property type="entry name" value="VerF-like"/>
</dbReference>
<keyword evidence="6" id="KW-0539">Nucleus</keyword>
<dbReference type="SUPFAM" id="SSF57667">
    <property type="entry name" value="beta-beta-alpha zinc fingers"/>
    <property type="match status" value="1"/>
</dbReference>
<organism evidence="10 11">
    <name type="scientific">Dactylonectria estremocensis</name>
    <dbReference type="NCBI Taxonomy" id="1079267"/>
    <lineage>
        <taxon>Eukaryota</taxon>
        <taxon>Fungi</taxon>
        <taxon>Dikarya</taxon>
        <taxon>Ascomycota</taxon>
        <taxon>Pezizomycotina</taxon>
        <taxon>Sordariomycetes</taxon>
        <taxon>Hypocreomycetidae</taxon>
        <taxon>Hypocreales</taxon>
        <taxon>Nectriaceae</taxon>
        <taxon>Dactylonectria</taxon>
    </lineage>
</organism>
<feature type="compositionally biased region" description="Polar residues" evidence="8">
    <location>
        <begin position="58"/>
        <end position="78"/>
    </location>
</feature>
<evidence type="ECO:0000256" key="5">
    <source>
        <dbReference type="ARBA" id="ARBA00022833"/>
    </source>
</evidence>
<name>A0A9P9J201_9HYPO</name>
<dbReference type="GO" id="GO:0005634">
    <property type="term" value="C:nucleus"/>
    <property type="evidence" value="ECO:0007669"/>
    <property type="project" value="UniProtKB-SubCell"/>
</dbReference>
<dbReference type="InterPro" id="IPR007219">
    <property type="entry name" value="XnlR_reg_dom"/>
</dbReference>
<keyword evidence="4 7" id="KW-0863">Zinc-finger</keyword>
<keyword evidence="11" id="KW-1185">Reference proteome</keyword>
<comment type="caution">
    <text evidence="10">The sequence shown here is derived from an EMBL/GenBank/DDBJ whole genome shotgun (WGS) entry which is preliminary data.</text>
</comment>
<dbReference type="InterPro" id="IPR036236">
    <property type="entry name" value="Znf_C2H2_sf"/>
</dbReference>
<dbReference type="PANTHER" id="PTHR40626:SF11">
    <property type="entry name" value="ZINC FINGER PROTEIN YPR022C"/>
    <property type="match status" value="1"/>
</dbReference>
<keyword evidence="5" id="KW-0862">Zinc</keyword>
<dbReference type="SMART" id="SM00355">
    <property type="entry name" value="ZnF_C2H2"/>
    <property type="match status" value="2"/>
</dbReference>
<dbReference type="Gene3D" id="3.30.160.60">
    <property type="entry name" value="Classic Zinc Finger"/>
    <property type="match status" value="2"/>
</dbReference>
<dbReference type="GO" id="GO:0008270">
    <property type="term" value="F:zinc ion binding"/>
    <property type="evidence" value="ECO:0007669"/>
    <property type="project" value="UniProtKB-KW"/>
</dbReference>
<evidence type="ECO:0000256" key="4">
    <source>
        <dbReference type="ARBA" id="ARBA00022771"/>
    </source>
</evidence>
<evidence type="ECO:0000256" key="8">
    <source>
        <dbReference type="SAM" id="MobiDB-lite"/>
    </source>
</evidence>
<feature type="domain" description="C2H2-type" evidence="9">
    <location>
        <begin position="4"/>
        <end position="31"/>
    </location>
</feature>
<dbReference type="PANTHER" id="PTHR40626">
    <property type="entry name" value="MIP31509P"/>
    <property type="match status" value="1"/>
</dbReference>
<evidence type="ECO:0000256" key="3">
    <source>
        <dbReference type="ARBA" id="ARBA00022737"/>
    </source>
</evidence>
<comment type="subcellular location">
    <subcellularLocation>
        <location evidence="1">Nucleus</location>
    </subcellularLocation>
</comment>
<evidence type="ECO:0000256" key="7">
    <source>
        <dbReference type="PROSITE-ProRule" id="PRU00042"/>
    </source>
</evidence>
<dbReference type="PROSITE" id="PS00028">
    <property type="entry name" value="ZINC_FINGER_C2H2_1"/>
    <property type="match status" value="2"/>
</dbReference>
<sequence length="783" mass="87921">MEDLRCRYCPRDFIKKDHVARHERIHTRERPFSCPTCLASFARKDVLKRHERSHSRNGSHYTKSRSVVSDAVESSTSRPPEKPPTPQQSGVNSTMESLIEMATDFTPVLDGSFAGLSDLGLEPRWMDHQTGLEAHLGTWSTPSSLPSFSGSSSLPLRDAEDDLGTVHSGSFDICSENQPAHSDQASLYLGFPLSAGKIGCQQGEKDRRSRLVVAIHEAHVTNWCMDDFKMSIDIFQQTEAEYPDNGSTLHVHKQLTTPMIFEHGLTPNPRFMKMCYNLYVEIVWPRFPVIHLPSLAPSCENNQLLFFAICVVGSVFTGSKDALDFGVNLGHRVGFLIMSKWKSIMSRNSSSTNQTILILVQMHLELHSLLSGNSELLALSMTHHGALILWARRASILRDLNRVRPHHNGQAIPREISQSESYSFWRTWIDEEMKLRIAHMLAIIDSELCAISNQPPSLKRNPDRAQPLASNALFAAQTAEEWRVVLHSQNLNAEAENFALGRLPSMAKDHWLEIVLAIQSVANEMALRRDELHENGTETLLGEEDTFLGRLVERLPLMLADLSASRRDVIIASILNDSLDGLSEQFIEVNILWHSTLISLLIDPDAIERYHGRDGAEIAYATHVTLPPAVVVRLVLHCLIIRSLVQQYALNTRHVPVFVARCVLSAAMVFNWYRDHKGDLFSDKSAAGLCDVSDEPFVRPATLRFEDWASELGASDPFIILIQEQSSRKKLQSMLDSDDVISCMARTLKRLNGIDGIRNNFVICLDILASNEMDLDISKDEAE</sequence>
<evidence type="ECO:0000259" key="9">
    <source>
        <dbReference type="PROSITE" id="PS50157"/>
    </source>
</evidence>
<evidence type="ECO:0000256" key="6">
    <source>
        <dbReference type="ARBA" id="ARBA00023242"/>
    </source>
</evidence>
<protein>
    <recommendedName>
        <fullName evidence="9">C2H2-type domain-containing protein</fullName>
    </recommendedName>
</protein>
<reference evidence="10" key="1">
    <citation type="journal article" date="2021" name="Nat. Commun.">
        <title>Genetic determinants of endophytism in the Arabidopsis root mycobiome.</title>
        <authorList>
            <person name="Mesny F."/>
            <person name="Miyauchi S."/>
            <person name="Thiergart T."/>
            <person name="Pickel B."/>
            <person name="Atanasova L."/>
            <person name="Karlsson M."/>
            <person name="Huettel B."/>
            <person name="Barry K.W."/>
            <person name="Haridas S."/>
            <person name="Chen C."/>
            <person name="Bauer D."/>
            <person name="Andreopoulos W."/>
            <person name="Pangilinan J."/>
            <person name="LaButti K."/>
            <person name="Riley R."/>
            <person name="Lipzen A."/>
            <person name="Clum A."/>
            <person name="Drula E."/>
            <person name="Henrissat B."/>
            <person name="Kohler A."/>
            <person name="Grigoriev I.V."/>
            <person name="Martin F.M."/>
            <person name="Hacquard S."/>
        </authorList>
    </citation>
    <scope>NUCLEOTIDE SEQUENCE</scope>
    <source>
        <strain evidence="10">MPI-CAGE-AT-0021</strain>
    </source>
</reference>